<organism evidence="2 3">
    <name type="scientific">Ancylostoma caninum</name>
    <name type="common">Dog hookworm</name>
    <dbReference type="NCBI Taxonomy" id="29170"/>
    <lineage>
        <taxon>Eukaryota</taxon>
        <taxon>Metazoa</taxon>
        <taxon>Ecdysozoa</taxon>
        <taxon>Nematoda</taxon>
        <taxon>Chromadorea</taxon>
        <taxon>Rhabditida</taxon>
        <taxon>Rhabditina</taxon>
        <taxon>Rhabditomorpha</taxon>
        <taxon>Strongyloidea</taxon>
        <taxon>Ancylostomatidae</taxon>
        <taxon>Ancylostomatinae</taxon>
        <taxon>Ancylostoma</taxon>
    </lineage>
</organism>
<reference evidence="2 3" key="1">
    <citation type="submission" date="2014-10" db="EMBL/GenBank/DDBJ databases">
        <title>Draft genome of the hookworm Ancylostoma caninum.</title>
        <authorList>
            <person name="Mitreva M."/>
        </authorList>
    </citation>
    <scope>NUCLEOTIDE SEQUENCE [LARGE SCALE GENOMIC DNA]</scope>
    <source>
        <strain evidence="2 3">Baltimore</strain>
    </source>
</reference>
<dbReference type="Proteomes" id="UP000252519">
    <property type="component" value="Unassembled WGS sequence"/>
</dbReference>
<dbReference type="PANTHER" id="PTHR47326:SF1">
    <property type="entry name" value="HTH PSQ-TYPE DOMAIN-CONTAINING PROTEIN"/>
    <property type="match status" value="1"/>
</dbReference>
<feature type="domain" description="Tc1-like transposase DDE" evidence="1">
    <location>
        <begin position="4"/>
        <end position="110"/>
    </location>
</feature>
<protein>
    <recommendedName>
        <fullName evidence="1">Tc1-like transposase DDE domain-containing protein</fullName>
    </recommendedName>
</protein>
<sequence length="149" mass="17165">MVWGALSSGCKLDLAFVSCRMDSEEYQTTLREHLLPFLSGRRRWSYVFQQDNAAVHVSHSTMTWLRSNNIQVLHWPACSPDLNTIENLWGILVRKIYANNRQFYNVEELRNAILQAWEDIDPAMLVNLAASMPRRLLEVGTKHGGPIDH</sequence>
<gene>
    <name evidence="2" type="ORF">ANCCAN_26853</name>
</gene>
<dbReference type="PANTHER" id="PTHR47326">
    <property type="entry name" value="TRANSPOSABLE ELEMENT TC3 TRANSPOSASE-LIKE PROTEIN"/>
    <property type="match status" value="1"/>
</dbReference>
<evidence type="ECO:0000313" key="2">
    <source>
        <dbReference type="EMBL" id="RCN27412.1"/>
    </source>
</evidence>
<dbReference type="InterPro" id="IPR038717">
    <property type="entry name" value="Tc1-like_DDE_dom"/>
</dbReference>
<proteinExistence type="predicted"/>
<comment type="caution">
    <text evidence="2">The sequence shown here is derived from an EMBL/GenBank/DDBJ whole genome shotgun (WGS) entry which is preliminary data.</text>
</comment>
<dbReference type="InterPro" id="IPR036397">
    <property type="entry name" value="RNaseH_sf"/>
</dbReference>
<name>A0A368F5R7_ANCCA</name>
<dbReference type="AlphaFoldDB" id="A0A368F5R7"/>
<evidence type="ECO:0000259" key="1">
    <source>
        <dbReference type="Pfam" id="PF13358"/>
    </source>
</evidence>
<dbReference type="Pfam" id="PF13358">
    <property type="entry name" value="DDE_3"/>
    <property type="match status" value="1"/>
</dbReference>
<dbReference type="Gene3D" id="3.30.420.10">
    <property type="entry name" value="Ribonuclease H-like superfamily/Ribonuclease H"/>
    <property type="match status" value="1"/>
</dbReference>
<keyword evidence="3" id="KW-1185">Reference proteome</keyword>
<dbReference type="OrthoDB" id="106945at2759"/>
<evidence type="ECO:0000313" key="3">
    <source>
        <dbReference type="Proteomes" id="UP000252519"/>
    </source>
</evidence>
<dbReference type="EMBL" id="JOJR01004193">
    <property type="protein sequence ID" value="RCN27412.1"/>
    <property type="molecule type" value="Genomic_DNA"/>
</dbReference>
<accession>A0A368F5R7</accession>
<dbReference type="STRING" id="29170.A0A368F5R7"/>
<dbReference type="GO" id="GO:0003676">
    <property type="term" value="F:nucleic acid binding"/>
    <property type="evidence" value="ECO:0007669"/>
    <property type="project" value="InterPro"/>
</dbReference>